<keyword evidence="1" id="KW-1133">Transmembrane helix</keyword>
<dbReference type="GeneID" id="93552158"/>
<sequence length="54" mass="5856">MTAASDVVYLADHSVVLAIPAVAPALIIVAAVLYVVRKDRRAERAEKLEQEGEH</sequence>
<accession>A0A143QKD9</accession>
<keyword evidence="1" id="KW-0472">Membrane</keyword>
<dbReference type="KEGG" id="rhs:A3Q41_02089"/>
<keyword evidence="3" id="KW-1185">Reference proteome</keyword>
<proteinExistence type="predicted"/>
<dbReference type="AlphaFoldDB" id="A0A143QKD9"/>
<keyword evidence="1" id="KW-0812">Transmembrane</keyword>
<dbReference type="PATRIC" id="fig|1653479.3.peg.2112"/>
<evidence type="ECO:0000256" key="1">
    <source>
        <dbReference type="SAM" id="Phobius"/>
    </source>
</evidence>
<reference evidence="2 3" key="1">
    <citation type="journal article" date="2016" name="Genome Announc.">
        <title>Complete Genome and Plasmid Sequences for Rhodococcus fascians D188 and Draft Sequences for Rhodococcus Isolates PBTS 1 and PBTS 2.</title>
        <authorList>
            <person name="Stamler R.A."/>
            <person name="Vereecke D."/>
            <person name="Zhang Y."/>
            <person name="Schilkey F."/>
            <person name="Devitt N."/>
            <person name="Randall J.J."/>
        </authorList>
    </citation>
    <scope>NUCLEOTIDE SEQUENCE [LARGE SCALE GENOMIC DNA]</scope>
    <source>
        <strain evidence="2 3">PBTS2</strain>
    </source>
</reference>
<dbReference type="EMBL" id="CP015220">
    <property type="protein sequence ID" value="AMY23391.1"/>
    <property type="molecule type" value="Genomic_DNA"/>
</dbReference>
<dbReference type="Proteomes" id="UP000076038">
    <property type="component" value="Chromosome"/>
</dbReference>
<name>A0A143QKD9_RHOFA</name>
<reference evidence="3" key="2">
    <citation type="submission" date="2016-04" db="EMBL/GenBank/DDBJ databases">
        <title>Complete Genome and Plasmid Sequences for Rhodococcus fascians D188 and Draft Sequences for Rhodococcus spp. Isolates PBTS 1 and PBTS 2.</title>
        <authorList>
            <person name="Stamer R."/>
            <person name="Vereecke D."/>
            <person name="Zhang Y."/>
            <person name="Schilkey F."/>
            <person name="Devitt N."/>
            <person name="Randall J."/>
        </authorList>
    </citation>
    <scope>NUCLEOTIDE SEQUENCE [LARGE SCALE GENOMIC DNA]</scope>
    <source>
        <strain evidence="3">PBTS2</strain>
    </source>
</reference>
<evidence type="ECO:0000313" key="3">
    <source>
        <dbReference type="Proteomes" id="UP000076038"/>
    </source>
</evidence>
<evidence type="ECO:0000313" key="2">
    <source>
        <dbReference type="EMBL" id="AMY23391.1"/>
    </source>
</evidence>
<gene>
    <name evidence="2" type="ORF">A3Q41_02089</name>
</gene>
<feature type="transmembrane region" description="Helical" evidence="1">
    <location>
        <begin position="15"/>
        <end position="36"/>
    </location>
</feature>
<organism evidence="2 3">
    <name type="scientific">Rhodococcoides fascians</name>
    <name type="common">Rhodococcus fascians</name>
    <dbReference type="NCBI Taxonomy" id="1828"/>
    <lineage>
        <taxon>Bacteria</taxon>
        <taxon>Bacillati</taxon>
        <taxon>Actinomycetota</taxon>
        <taxon>Actinomycetes</taxon>
        <taxon>Mycobacteriales</taxon>
        <taxon>Nocardiaceae</taxon>
        <taxon>Rhodococcoides</taxon>
    </lineage>
</organism>
<dbReference type="RefSeq" id="WP_167326471.1">
    <property type="nucleotide sequence ID" value="NZ_CAKKLU010000002.1"/>
</dbReference>
<protein>
    <submittedName>
        <fullName evidence="2">Uncharacterized protein</fullName>
    </submittedName>
</protein>